<protein>
    <submittedName>
        <fullName evidence="1">Uncharacterized protein</fullName>
    </submittedName>
</protein>
<name>A0ACB0ZZQ0_MELEN</name>
<evidence type="ECO:0000313" key="1">
    <source>
        <dbReference type="EMBL" id="CAK5084343.1"/>
    </source>
</evidence>
<reference evidence="1" key="1">
    <citation type="submission" date="2023-11" db="EMBL/GenBank/DDBJ databases">
        <authorList>
            <person name="Poullet M."/>
        </authorList>
    </citation>
    <scope>NUCLEOTIDE SEQUENCE</scope>
    <source>
        <strain evidence="1">E1834</strain>
    </source>
</reference>
<accession>A0ACB0ZZQ0</accession>
<dbReference type="EMBL" id="CAVMJV010000053">
    <property type="protein sequence ID" value="CAK5084343.1"/>
    <property type="molecule type" value="Genomic_DNA"/>
</dbReference>
<evidence type="ECO:0000313" key="2">
    <source>
        <dbReference type="Proteomes" id="UP001497535"/>
    </source>
</evidence>
<sequence length="426" mass="48892">MTTSVDFDYNGPPVTVSNGMAVELVAQFGIQNAWFAFLKLRGMKLKNEEAENARESFTYFRNKIGHLRRLTKEFNEKQKEKGCEESTKNSFDALSSADFDNFFVSPDSLELRKDATKYSEVEDNEFFEGSVTIFLKKMMIFYLTIFLIFCLHFCVLFWVLLLYPSSGSELNEYRYMLILWFITKKFGFVLWVLQILKIEGVASSSSSSSQKTSSPTTVSLLQVIEENKRRQQKIDNNDHQLDKQTTEKDQQKSNRKEDKILEEQKGETLQNKNTLHKYSRNNKKPTTTTTENIETKQMVEKLLAAKEEIARRHSETIDDVVSVVMEKIRNNQPFEGELTAPTGHFIPPKSHHKRAGISGGQKMIHQQRSGIPVLGQMKAEDSILRQQQKGGTVLASVTNEGVLTTATPTTAFRQFFKFIFLFLSIF</sequence>
<proteinExistence type="predicted"/>
<dbReference type="Proteomes" id="UP001497535">
    <property type="component" value="Unassembled WGS sequence"/>
</dbReference>
<gene>
    <name evidence="1" type="ORF">MENTE1834_LOCUS31735</name>
</gene>
<keyword evidence="2" id="KW-1185">Reference proteome</keyword>
<comment type="caution">
    <text evidence="1">The sequence shown here is derived from an EMBL/GenBank/DDBJ whole genome shotgun (WGS) entry which is preliminary data.</text>
</comment>
<organism evidence="1 2">
    <name type="scientific">Meloidogyne enterolobii</name>
    <name type="common">Root-knot nematode worm</name>
    <name type="synonym">Meloidogyne mayaguensis</name>
    <dbReference type="NCBI Taxonomy" id="390850"/>
    <lineage>
        <taxon>Eukaryota</taxon>
        <taxon>Metazoa</taxon>
        <taxon>Ecdysozoa</taxon>
        <taxon>Nematoda</taxon>
        <taxon>Chromadorea</taxon>
        <taxon>Rhabditida</taxon>
        <taxon>Tylenchina</taxon>
        <taxon>Tylenchomorpha</taxon>
        <taxon>Tylenchoidea</taxon>
        <taxon>Meloidogynidae</taxon>
        <taxon>Meloidogyninae</taxon>
        <taxon>Meloidogyne</taxon>
    </lineage>
</organism>